<proteinExistence type="predicted"/>
<dbReference type="EMBL" id="CM029054">
    <property type="protein sequence ID" value="KAG2540544.1"/>
    <property type="molecule type" value="Genomic_DNA"/>
</dbReference>
<feature type="compositionally biased region" description="Pro residues" evidence="1">
    <location>
        <begin position="175"/>
        <end position="184"/>
    </location>
</feature>
<comment type="caution">
    <text evidence="2">The sequence shown here is derived from an EMBL/GenBank/DDBJ whole genome shotgun (WGS) entry which is preliminary data.</text>
</comment>
<organism evidence="2 3">
    <name type="scientific">Panicum virgatum</name>
    <name type="common">Blackwell switchgrass</name>
    <dbReference type="NCBI Taxonomy" id="38727"/>
    <lineage>
        <taxon>Eukaryota</taxon>
        <taxon>Viridiplantae</taxon>
        <taxon>Streptophyta</taxon>
        <taxon>Embryophyta</taxon>
        <taxon>Tracheophyta</taxon>
        <taxon>Spermatophyta</taxon>
        <taxon>Magnoliopsida</taxon>
        <taxon>Liliopsida</taxon>
        <taxon>Poales</taxon>
        <taxon>Poaceae</taxon>
        <taxon>PACMAD clade</taxon>
        <taxon>Panicoideae</taxon>
        <taxon>Panicodae</taxon>
        <taxon>Paniceae</taxon>
        <taxon>Panicinae</taxon>
        <taxon>Panicum</taxon>
        <taxon>Panicum sect. Hiantes</taxon>
    </lineage>
</organism>
<keyword evidence="3" id="KW-1185">Reference proteome</keyword>
<evidence type="ECO:0000313" key="3">
    <source>
        <dbReference type="Proteomes" id="UP000823388"/>
    </source>
</evidence>
<feature type="compositionally biased region" description="Basic and acidic residues" evidence="1">
    <location>
        <begin position="223"/>
        <end position="242"/>
    </location>
</feature>
<protein>
    <submittedName>
        <fullName evidence="2">Uncharacterized protein</fullName>
    </submittedName>
</protein>
<gene>
    <name evidence="2" type="ORF">PVAP13_9NG560300</name>
</gene>
<feature type="compositionally biased region" description="Low complexity" evidence="1">
    <location>
        <begin position="201"/>
        <end position="210"/>
    </location>
</feature>
<sequence>MDHPSEPDPGIHEQCRPCGPRNDECLVQDLSGVWRHPRTQSCQRPGLTTHCLLPAACLVCSSACTPRIAKRPTYNPWAGLSCRTGLATLEQTSIVWASVSPSIMRACLIVLKLAGPRPRIDVASGIFLPFLVRIESHRIVGGNPPESGLDWIGLRHPFHSHSHSPSPSRSASPAHPHPAPPRPVPIALHRRPPPPPPPPLALSSGSPPTAWRRQADRYSGAVTKRDRSRCPRKEAARRRELPSLDGSIARLRH</sequence>
<dbReference type="AlphaFoldDB" id="A0A8T0MZW5"/>
<evidence type="ECO:0000256" key="1">
    <source>
        <dbReference type="SAM" id="MobiDB-lite"/>
    </source>
</evidence>
<accession>A0A8T0MZW5</accession>
<reference evidence="2" key="1">
    <citation type="submission" date="2020-05" db="EMBL/GenBank/DDBJ databases">
        <title>WGS assembly of Panicum virgatum.</title>
        <authorList>
            <person name="Lovell J.T."/>
            <person name="Jenkins J."/>
            <person name="Shu S."/>
            <person name="Juenger T.E."/>
            <person name="Schmutz J."/>
        </authorList>
    </citation>
    <scope>NUCLEOTIDE SEQUENCE</scope>
    <source>
        <strain evidence="2">AP13</strain>
    </source>
</reference>
<evidence type="ECO:0000313" key="2">
    <source>
        <dbReference type="EMBL" id="KAG2540544.1"/>
    </source>
</evidence>
<feature type="region of interest" description="Disordered" evidence="1">
    <location>
        <begin position="159"/>
        <end position="253"/>
    </location>
</feature>
<dbReference type="Proteomes" id="UP000823388">
    <property type="component" value="Chromosome 9N"/>
</dbReference>
<name>A0A8T0MZW5_PANVG</name>
<feature type="compositionally biased region" description="Low complexity" evidence="1">
    <location>
        <begin position="163"/>
        <end position="174"/>
    </location>
</feature>